<dbReference type="GO" id="GO:1901135">
    <property type="term" value="P:carbohydrate derivative metabolic process"/>
    <property type="evidence" value="ECO:0007669"/>
    <property type="project" value="InterPro"/>
</dbReference>
<dbReference type="SUPFAM" id="SSF46689">
    <property type="entry name" value="Homeodomain-like"/>
    <property type="match status" value="1"/>
</dbReference>
<dbReference type="STRING" id="1122216.GCA_000423385_02027"/>
<dbReference type="PANTHER" id="PTHR30514:SF1">
    <property type="entry name" value="HTH-TYPE TRANSCRIPTIONAL REGULATOR HEXR-RELATED"/>
    <property type="match status" value="1"/>
</dbReference>
<dbReference type="Gene3D" id="1.10.10.10">
    <property type="entry name" value="Winged helix-like DNA-binding domain superfamily/Winged helix DNA-binding domain"/>
    <property type="match status" value="1"/>
</dbReference>
<dbReference type="InterPro" id="IPR036388">
    <property type="entry name" value="WH-like_DNA-bd_sf"/>
</dbReference>
<dbReference type="InterPro" id="IPR000281">
    <property type="entry name" value="HTH_RpiR"/>
</dbReference>
<sequence>METNTSILTLMRSNYNNMTKSEKRIIDYILANLKTVMSQTISDLASNTQSSEITISRFCKKLGFSGLQSLKIALASEVYSQDELVSQEINPNDSYKLIAEKLFSSITDGLQDTLKLIDFEQLEKAVQLIKNAHQICVYGFGNSFTVCQDIETRFMRFGIPIKAYNDLHMQVTASSLLTEKDLIICVSHTGANIDLLQAIELAHNNNVPIIAITSYMNSPLCKLADVVLHGMGREIAYKSEAVASRLIHMAIVDILYMGVYQKNVTKNFTNIKKMRNAIAKRRL</sequence>
<feature type="domain" description="HTH rpiR-type" evidence="4">
    <location>
        <begin position="5"/>
        <end position="81"/>
    </location>
</feature>
<dbReference type="GO" id="GO:0003677">
    <property type="term" value="F:DNA binding"/>
    <property type="evidence" value="ECO:0007669"/>
    <property type="project" value="UniProtKB-KW"/>
</dbReference>
<evidence type="ECO:0000256" key="1">
    <source>
        <dbReference type="ARBA" id="ARBA00023015"/>
    </source>
</evidence>
<accession>A0A378P1X0</accession>
<dbReference type="InterPro" id="IPR046348">
    <property type="entry name" value="SIS_dom_sf"/>
</dbReference>
<organism evidence="6 7">
    <name type="scientific">Megamonas hypermegale</name>
    <dbReference type="NCBI Taxonomy" id="158847"/>
    <lineage>
        <taxon>Bacteria</taxon>
        <taxon>Bacillati</taxon>
        <taxon>Bacillota</taxon>
        <taxon>Negativicutes</taxon>
        <taxon>Selenomonadales</taxon>
        <taxon>Selenomonadaceae</taxon>
        <taxon>Megamonas</taxon>
    </lineage>
</organism>
<evidence type="ECO:0000259" key="4">
    <source>
        <dbReference type="PROSITE" id="PS51071"/>
    </source>
</evidence>
<keyword evidence="3" id="KW-0804">Transcription</keyword>
<dbReference type="InterPro" id="IPR047640">
    <property type="entry name" value="RpiR-like"/>
</dbReference>
<evidence type="ECO:0000313" key="7">
    <source>
        <dbReference type="Proteomes" id="UP000255234"/>
    </source>
</evidence>
<dbReference type="InterPro" id="IPR001347">
    <property type="entry name" value="SIS_dom"/>
</dbReference>
<dbReference type="RefSeq" id="WP_015561873.1">
    <property type="nucleotide sequence ID" value="NZ_UGPP01000001.1"/>
</dbReference>
<dbReference type="InterPro" id="IPR035472">
    <property type="entry name" value="RpiR-like_SIS"/>
</dbReference>
<evidence type="ECO:0000256" key="3">
    <source>
        <dbReference type="ARBA" id="ARBA00023163"/>
    </source>
</evidence>
<dbReference type="Proteomes" id="UP000255234">
    <property type="component" value="Unassembled WGS sequence"/>
</dbReference>
<keyword evidence="2" id="KW-0238">DNA-binding</keyword>
<protein>
    <submittedName>
        <fullName evidence="6">Als operon repressor</fullName>
    </submittedName>
</protein>
<dbReference type="CDD" id="cd05013">
    <property type="entry name" value="SIS_RpiR"/>
    <property type="match status" value="1"/>
</dbReference>
<keyword evidence="1" id="KW-0805">Transcription regulation</keyword>
<dbReference type="AlphaFoldDB" id="A0A378P1X0"/>
<dbReference type="PROSITE" id="PS51071">
    <property type="entry name" value="HTH_RPIR"/>
    <property type="match status" value="1"/>
</dbReference>
<gene>
    <name evidence="6" type="primary">rpiR</name>
    <name evidence="6" type="ORF">NCTC10571_02460</name>
</gene>
<dbReference type="GO" id="GO:0097367">
    <property type="term" value="F:carbohydrate derivative binding"/>
    <property type="evidence" value="ECO:0007669"/>
    <property type="project" value="InterPro"/>
</dbReference>
<dbReference type="Pfam" id="PF01380">
    <property type="entry name" value="SIS"/>
    <property type="match status" value="1"/>
</dbReference>
<evidence type="ECO:0000313" key="6">
    <source>
        <dbReference type="EMBL" id="STY72268.1"/>
    </source>
</evidence>
<dbReference type="Gene3D" id="3.40.50.10490">
    <property type="entry name" value="Glucose-6-phosphate isomerase like protein, domain 1"/>
    <property type="match status" value="1"/>
</dbReference>
<dbReference type="PROSITE" id="PS51464">
    <property type="entry name" value="SIS"/>
    <property type="match status" value="1"/>
</dbReference>
<dbReference type="Pfam" id="PF01418">
    <property type="entry name" value="HTH_6"/>
    <property type="match status" value="1"/>
</dbReference>
<reference evidence="6 7" key="1">
    <citation type="submission" date="2018-06" db="EMBL/GenBank/DDBJ databases">
        <authorList>
            <consortium name="Pathogen Informatics"/>
            <person name="Doyle S."/>
        </authorList>
    </citation>
    <scope>NUCLEOTIDE SEQUENCE [LARGE SCALE GENOMIC DNA]</scope>
    <source>
        <strain evidence="6 7">NCTC10571</strain>
    </source>
</reference>
<dbReference type="EMBL" id="UGPP01000001">
    <property type="protein sequence ID" value="STY72268.1"/>
    <property type="molecule type" value="Genomic_DNA"/>
</dbReference>
<name>A0A378P1X0_9FIRM</name>
<dbReference type="SUPFAM" id="SSF53697">
    <property type="entry name" value="SIS domain"/>
    <property type="match status" value="1"/>
</dbReference>
<proteinExistence type="predicted"/>
<evidence type="ECO:0000259" key="5">
    <source>
        <dbReference type="PROSITE" id="PS51464"/>
    </source>
</evidence>
<dbReference type="PANTHER" id="PTHR30514">
    <property type="entry name" value="GLUCOKINASE"/>
    <property type="match status" value="1"/>
</dbReference>
<dbReference type="GO" id="GO:0003700">
    <property type="term" value="F:DNA-binding transcription factor activity"/>
    <property type="evidence" value="ECO:0007669"/>
    <property type="project" value="InterPro"/>
</dbReference>
<dbReference type="InterPro" id="IPR009057">
    <property type="entry name" value="Homeodomain-like_sf"/>
</dbReference>
<evidence type="ECO:0000256" key="2">
    <source>
        <dbReference type="ARBA" id="ARBA00023125"/>
    </source>
</evidence>
<feature type="domain" description="SIS" evidence="5">
    <location>
        <begin position="125"/>
        <end position="265"/>
    </location>
</feature>